<dbReference type="GO" id="GO:0047480">
    <property type="term" value="F:UDP-N-acetylmuramoyl-tripeptide-D-alanyl-D-alanine ligase activity"/>
    <property type="evidence" value="ECO:0007669"/>
    <property type="project" value="UniProtKB-UniRule"/>
</dbReference>
<evidence type="ECO:0000256" key="8">
    <source>
        <dbReference type="ARBA" id="ARBA00023306"/>
    </source>
</evidence>
<dbReference type="Pfam" id="PF08245">
    <property type="entry name" value="Mur_ligase_M"/>
    <property type="match status" value="1"/>
</dbReference>
<evidence type="ECO:0000256" key="7">
    <source>
        <dbReference type="ARBA" id="ARBA00022984"/>
    </source>
</evidence>
<comment type="subcellular location">
    <subcellularLocation>
        <location evidence="10 11">Cytoplasm</location>
    </subcellularLocation>
</comment>
<dbReference type="PANTHER" id="PTHR43024:SF1">
    <property type="entry name" value="UDP-N-ACETYLMURAMOYL-TRIPEPTIDE--D-ALANYL-D-ALANINE LIGASE"/>
    <property type="match status" value="1"/>
</dbReference>
<dbReference type="PANTHER" id="PTHR43024">
    <property type="entry name" value="UDP-N-ACETYLMURAMOYL-TRIPEPTIDE--D-ALANYL-D-ALANINE LIGASE"/>
    <property type="match status" value="1"/>
</dbReference>
<keyword evidence="2 10" id="KW-0436">Ligase</keyword>
<proteinExistence type="inferred from homology"/>
<evidence type="ECO:0000313" key="14">
    <source>
        <dbReference type="EMBL" id="NMM47178.1"/>
    </source>
</evidence>
<keyword evidence="9 10" id="KW-0961">Cell wall biogenesis/degradation</keyword>
<dbReference type="SUPFAM" id="SSF53623">
    <property type="entry name" value="MurD-like peptide ligases, catalytic domain"/>
    <property type="match status" value="1"/>
</dbReference>
<reference evidence="14 15" key="1">
    <citation type="submission" date="2020-04" db="EMBL/GenBank/DDBJ databases">
        <title>Flammeovirgaceae bacterium KN852 isolated from deep sea.</title>
        <authorList>
            <person name="Zhang D.-C."/>
        </authorList>
    </citation>
    <scope>NUCLEOTIDE SEQUENCE [LARGE SCALE GENOMIC DNA]</scope>
    <source>
        <strain evidence="14 15">KN852</strain>
    </source>
</reference>
<keyword evidence="5 10" id="KW-0067">ATP-binding</keyword>
<dbReference type="EC" id="6.3.2.10" evidence="10 11"/>
<dbReference type="GO" id="GO:0071555">
    <property type="term" value="P:cell wall organization"/>
    <property type="evidence" value="ECO:0007669"/>
    <property type="project" value="UniProtKB-KW"/>
</dbReference>
<comment type="function">
    <text evidence="10 11">Involved in cell wall formation. Catalyzes the final step in the synthesis of UDP-N-acetylmuramoyl-pentapeptide, the precursor of murein.</text>
</comment>
<evidence type="ECO:0000256" key="5">
    <source>
        <dbReference type="ARBA" id="ARBA00022840"/>
    </source>
</evidence>
<keyword evidence="1 10" id="KW-0963">Cytoplasm</keyword>
<keyword evidence="8 10" id="KW-0131">Cell cycle</keyword>
<dbReference type="GO" id="GO:0008360">
    <property type="term" value="P:regulation of cell shape"/>
    <property type="evidence" value="ECO:0007669"/>
    <property type="project" value="UniProtKB-KW"/>
</dbReference>
<dbReference type="Proteomes" id="UP000559010">
    <property type="component" value="Unassembled WGS sequence"/>
</dbReference>
<dbReference type="InterPro" id="IPR036565">
    <property type="entry name" value="Mur-like_cat_sf"/>
</dbReference>
<dbReference type="InterPro" id="IPR005863">
    <property type="entry name" value="UDP-N-AcMur_synth"/>
</dbReference>
<protein>
    <recommendedName>
        <fullName evidence="10 11">UDP-N-acetylmuramoyl-tripeptide--D-alanyl-D-alanine ligase</fullName>
        <ecNumber evidence="10 11">6.3.2.10</ecNumber>
    </recommendedName>
    <alternativeName>
        <fullName evidence="10">D-alanyl-D-alanine-adding enzyme</fullName>
    </alternativeName>
</protein>
<dbReference type="EMBL" id="JABBNU010000001">
    <property type="protein sequence ID" value="NMM47178.1"/>
    <property type="molecule type" value="Genomic_DNA"/>
</dbReference>
<feature type="binding site" evidence="10">
    <location>
        <begin position="99"/>
        <end position="105"/>
    </location>
    <ligand>
        <name>ATP</name>
        <dbReference type="ChEBI" id="CHEBI:30616"/>
    </ligand>
</feature>
<comment type="catalytic activity">
    <reaction evidence="10 11">
        <text>D-alanyl-D-alanine + UDP-N-acetyl-alpha-D-muramoyl-L-alanyl-gamma-D-glutamyl-meso-2,6-diaminopimelate + ATP = UDP-N-acetyl-alpha-D-muramoyl-L-alanyl-gamma-D-glutamyl-meso-2,6-diaminopimeloyl-D-alanyl-D-alanine + ADP + phosphate + H(+)</text>
        <dbReference type="Rhea" id="RHEA:28374"/>
        <dbReference type="ChEBI" id="CHEBI:15378"/>
        <dbReference type="ChEBI" id="CHEBI:30616"/>
        <dbReference type="ChEBI" id="CHEBI:43474"/>
        <dbReference type="ChEBI" id="CHEBI:57822"/>
        <dbReference type="ChEBI" id="CHEBI:61386"/>
        <dbReference type="ChEBI" id="CHEBI:83905"/>
        <dbReference type="ChEBI" id="CHEBI:456216"/>
        <dbReference type="EC" id="6.3.2.10"/>
    </reaction>
</comment>
<evidence type="ECO:0000256" key="2">
    <source>
        <dbReference type="ARBA" id="ARBA00022598"/>
    </source>
</evidence>
<dbReference type="GO" id="GO:0005524">
    <property type="term" value="F:ATP binding"/>
    <property type="evidence" value="ECO:0007669"/>
    <property type="project" value="UniProtKB-UniRule"/>
</dbReference>
<dbReference type="Gene3D" id="3.40.1390.10">
    <property type="entry name" value="MurE/MurF, N-terminal domain"/>
    <property type="match status" value="1"/>
</dbReference>
<dbReference type="InterPro" id="IPR051046">
    <property type="entry name" value="MurCDEF_CellWall_CoF430Synth"/>
</dbReference>
<evidence type="ECO:0000256" key="3">
    <source>
        <dbReference type="ARBA" id="ARBA00022618"/>
    </source>
</evidence>
<dbReference type="AlphaFoldDB" id="A0A848IVG7"/>
<comment type="caution">
    <text evidence="14">The sequence shown here is derived from an EMBL/GenBank/DDBJ whole genome shotgun (WGS) entry which is preliminary data.</text>
</comment>
<comment type="similarity">
    <text evidence="10">Belongs to the MurCDEF family. MurF subfamily.</text>
</comment>
<accession>A0A848IVG7</accession>
<evidence type="ECO:0000313" key="15">
    <source>
        <dbReference type="Proteomes" id="UP000559010"/>
    </source>
</evidence>
<organism evidence="14 15">
    <name type="scientific">Marinigracilibium pacificum</name>
    <dbReference type="NCBI Taxonomy" id="2729599"/>
    <lineage>
        <taxon>Bacteria</taxon>
        <taxon>Pseudomonadati</taxon>
        <taxon>Bacteroidota</taxon>
        <taxon>Cytophagia</taxon>
        <taxon>Cytophagales</taxon>
        <taxon>Flammeovirgaceae</taxon>
        <taxon>Marinigracilibium</taxon>
    </lineage>
</organism>
<dbReference type="GO" id="GO:0005737">
    <property type="term" value="C:cytoplasm"/>
    <property type="evidence" value="ECO:0007669"/>
    <property type="project" value="UniProtKB-SubCell"/>
</dbReference>
<dbReference type="Gene3D" id="3.90.190.20">
    <property type="entry name" value="Mur ligase, C-terminal domain"/>
    <property type="match status" value="1"/>
</dbReference>
<dbReference type="InterPro" id="IPR013221">
    <property type="entry name" value="Mur_ligase_cen"/>
</dbReference>
<sequence length="432" mass="47715">MVTTQKLYELFLNCPNGVGTDTRKDLSGQMFFALKGPNFNANKLALEAIKKGASFAVVDDEKYADNDKIFLVEDGLLALQDLARYHRKTWDFPVLGITGSNGKTTSKELIREALSAKFNVWATQGNLNNHIGVPLTILNCPKETDFAIIEMGANKIGDISELTSIALPDYGLITNIGKAHTEGFGGFEGVIRGKSELYQHLIETNGVVFINSTDEILSNMAKRFVNPIMYPAKGDYFECNFIEANPFVEYQPENMEIQTSKMLGSYNFINISAALCIARYFKVELSEACTKINNYEPKNNRSQIIKGKTNTVIMDAYNANPSSMAAALENLKAMPAKSKAAILGDMNELGETSQNEHLKIGEWLNNNGIQNVFFVGEKMSEAKATMQSAGSYKTVDDLIQYLQDNPISNSLILVKASRSIGLEKLEVTLKSN</sequence>
<evidence type="ECO:0000259" key="12">
    <source>
        <dbReference type="Pfam" id="PF02875"/>
    </source>
</evidence>
<dbReference type="SUPFAM" id="SSF63418">
    <property type="entry name" value="MurE/MurF N-terminal domain"/>
    <property type="match status" value="1"/>
</dbReference>
<keyword evidence="3 10" id="KW-0132">Cell division</keyword>
<evidence type="ECO:0000256" key="11">
    <source>
        <dbReference type="RuleBase" id="RU004136"/>
    </source>
</evidence>
<feature type="domain" description="Mur ligase central" evidence="13">
    <location>
        <begin position="97"/>
        <end position="278"/>
    </location>
</feature>
<keyword evidence="7 10" id="KW-0573">Peptidoglycan synthesis</keyword>
<dbReference type="GO" id="GO:0009252">
    <property type="term" value="P:peptidoglycan biosynthetic process"/>
    <property type="evidence" value="ECO:0007669"/>
    <property type="project" value="UniProtKB-UniRule"/>
</dbReference>
<evidence type="ECO:0000256" key="4">
    <source>
        <dbReference type="ARBA" id="ARBA00022741"/>
    </source>
</evidence>
<evidence type="ECO:0000256" key="9">
    <source>
        <dbReference type="ARBA" id="ARBA00023316"/>
    </source>
</evidence>
<evidence type="ECO:0000256" key="6">
    <source>
        <dbReference type="ARBA" id="ARBA00022960"/>
    </source>
</evidence>
<keyword evidence="6 10" id="KW-0133">Cell shape</keyword>
<dbReference type="InterPro" id="IPR036615">
    <property type="entry name" value="Mur_ligase_C_dom_sf"/>
</dbReference>
<dbReference type="Gene3D" id="3.40.1190.10">
    <property type="entry name" value="Mur-like, catalytic domain"/>
    <property type="match status" value="1"/>
</dbReference>
<keyword evidence="15" id="KW-1185">Reference proteome</keyword>
<evidence type="ECO:0000256" key="1">
    <source>
        <dbReference type="ARBA" id="ARBA00022490"/>
    </source>
</evidence>
<dbReference type="UniPathway" id="UPA00219"/>
<dbReference type="InterPro" id="IPR004101">
    <property type="entry name" value="Mur_ligase_C"/>
</dbReference>
<dbReference type="GO" id="GO:0051301">
    <property type="term" value="P:cell division"/>
    <property type="evidence" value="ECO:0007669"/>
    <property type="project" value="UniProtKB-KW"/>
</dbReference>
<evidence type="ECO:0000256" key="10">
    <source>
        <dbReference type="HAMAP-Rule" id="MF_02019"/>
    </source>
</evidence>
<comment type="pathway">
    <text evidence="10 11">Cell wall biogenesis; peptidoglycan biosynthesis.</text>
</comment>
<gene>
    <name evidence="10 14" type="primary">murF</name>
    <name evidence="14" type="ORF">HH304_02110</name>
</gene>
<feature type="domain" description="Mur ligase C-terminal" evidence="12">
    <location>
        <begin position="301"/>
        <end position="418"/>
    </location>
</feature>
<name>A0A848IVG7_9BACT</name>
<dbReference type="RefSeq" id="WP_169677788.1">
    <property type="nucleotide sequence ID" value="NZ_JABBNU010000001.1"/>
</dbReference>
<dbReference type="HAMAP" id="MF_02019">
    <property type="entry name" value="MurF"/>
    <property type="match status" value="1"/>
</dbReference>
<dbReference type="InterPro" id="IPR035911">
    <property type="entry name" value="MurE/MurF_N"/>
</dbReference>
<dbReference type="SUPFAM" id="SSF53244">
    <property type="entry name" value="MurD-like peptide ligases, peptide-binding domain"/>
    <property type="match status" value="1"/>
</dbReference>
<evidence type="ECO:0000259" key="13">
    <source>
        <dbReference type="Pfam" id="PF08245"/>
    </source>
</evidence>
<dbReference type="Pfam" id="PF02875">
    <property type="entry name" value="Mur_ligase_C"/>
    <property type="match status" value="1"/>
</dbReference>
<dbReference type="NCBIfam" id="TIGR01143">
    <property type="entry name" value="murF"/>
    <property type="match status" value="1"/>
</dbReference>
<keyword evidence="4 10" id="KW-0547">Nucleotide-binding</keyword>